<evidence type="ECO:0000256" key="12">
    <source>
        <dbReference type="PIRSR" id="PIRSR006431-1"/>
    </source>
</evidence>
<proteinExistence type="inferred from homology"/>
<evidence type="ECO:0000259" key="15">
    <source>
        <dbReference type="Pfam" id="PF00561"/>
    </source>
</evidence>
<keyword evidence="7 11" id="KW-0963">Cytoplasm</keyword>
<dbReference type="NCBIfam" id="TIGR01249">
    <property type="entry name" value="pro_imino_pep_1"/>
    <property type="match status" value="1"/>
</dbReference>
<dbReference type="EMBL" id="PXNQ02000002">
    <property type="protein sequence ID" value="RNF35613.1"/>
    <property type="molecule type" value="Genomic_DNA"/>
</dbReference>
<evidence type="ECO:0000256" key="8">
    <source>
        <dbReference type="ARBA" id="ARBA00022670"/>
    </source>
</evidence>
<keyword evidence="17" id="KW-1185">Reference proteome</keyword>
<feature type="active site" evidence="12">
    <location>
        <position position="273"/>
    </location>
</feature>
<feature type="domain" description="AB hydrolase-1" evidence="15">
    <location>
        <begin position="47"/>
        <end position="303"/>
    </location>
</feature>
<accession>A0A3R7PQZ1</accession>
<sequence>MDRLAGQIGASDGRLYRSTEPHERRVVDTGDGHRLYVEECGNPEGRPVIVLHGGPGGGCSPYMRRFFDPGHYRVVLFDQRGCGRSRPAASVEGNTTSDLVRDIERIRTVLGIETALLFGGSWGATLALAYAQAHPDHVAGLILRGVFLGRRTELDWFYGGGAGRFFPDLWDRFCEPIPEPERDDMIAAYHRRLFSDDLGQQGRFAMPWLMWENALAGLQNSATGHAPPEYARAFARLENHYFANGCFLDEGQLLRDRHLIEHLPAVIVQGRYDMVCPPLSAYELAQGWEKCDLRLVPASGHALSEPRISAELVRIMDAIRDDDRRDAGQEG</sequence>
<dbReference type="GO" id="GO:0006508">
    <property type="term" value="P:proteolysis"/>
    <property type="evidence" value="ECO:0007669"/>
    <property type="project" value="UniProtKB-KW"/>
</dbReference>
<dbReference type="Proteomes" id="UP000238137">
    <property type="component" value="Unassembled WGS sequence"/>
</dbReference>
<dbReference type="PRINTS" id="PR00111">
    <property type="entry name" value="ABHYDROLASE"/>
</dbReference>
<comment type="subcellular location">
    <subcellularLocation>
        <location evidence="2 11">Cytoplasm</location>
    </subcellularLocation>
</comment>
<comment type="caution">
    <text evidence="16">The sequence shown here is derived from an EMBL/GenBank/DDBJ whole genome shotgun (WGS) entry which is preliminary data.</text>
</comment>
<feature type="region of interest" description="Disordered" evidence="14">
    <location>
        <begin position="1"/>
        <end position="22"/>
    </location>
</feature>
<organism evidence="16 17">
    <name type="scientific">Paracoccus methylarcula</name>
    <dbReference type="NCBI Taxonomy" id="72022"/>
    <lineage>
        <taxon>Bacteria</taxon>
        <taxon>Pseudomonadati</taxon>
        <taxon>Pseudomonadota</taxon>
        <taxon>Alphaproteobacteria</taxon>
        <taxon>Rhodobacterales</taxon>
        <taxon>Paracoccaceae</taxon>
        <taxon>Paracoccus</taxon>
    </lineage>
</organism>
<keyword evidence="8 11" id="KW-0645">Protease</keyword>
<dbReference type="InterPro" id="IPR002410">
    <property type="entry name" value="Peptidase_S33"/>
</dbReference>
<evidence type="ECO:0000256" key="1">
    <source>
        <dbReference type="ARBA" id="ARBA00001585"/>
    </source>
</evidence>
<evidence type="ECO:0000256" key="11">
    <source>
        <dbReference type="PIRNR" id="PIRNR006431"/>
    </source>
</evidence>
<dbReference type="OrthoDB" id="9796770at2"/>
<feature type="active site" description="Proton donor" evidence="12">
    <location>
        <position position="301"/>
    </location>
</feature>
<dbReference type="Gene3D" id="3.40.50.1820">
    <property type="entry name" value="alpha/beta hydrolase"/>
    <property type="match status" value="1"/>
</dbReference>
<evidence type="ECO:0000256" key="4">
    <source>
        <dbReference type="ARBA" id="ARBA00012568"/>
    </source>
</evidence>
<dbReference type="EC" id="3.4.11.5" evidence="4 11"/>
<dbReference type="PANTHER" id="PTHR43722">
    <property type="entry name" value="PROLINE IMINOPEPTIDASE"/>
    <property type="match status" value="1"/>
</dbReference>
<dbReference type="SUPFAM" id="SSF53474">
    <property type="entry name" value="alpha/beta-Hydrolases"/>
    <property type="match status" value="1"/>
</dbReference>
<evidence type="ECO:0000256" key="13">
    <source>
        <dbReference type="RuleBase" id="RU003421"/>
    </source>
</evidence>
<gene>
    <name evidence="16" type="primary">pip</name>
    <name evidence="16" type="ORF">A7A09_004180</name>
</gene>
<evidence type="ECO:0000256" key="9">
    <source>
        <dbReference type="ARBA" id="ARBA00022801"/>
    </source>
</evidence>
<comment type="catalytic activity">
    <reaction evidence="1 11 13">
        <text>Release of N-terminal proline from a peptide.</text>
        <dbReference type="EC" id="3.4.11.5"/>
    </reaction>
</comment>
<evidence type="ECO:0000313" key="17">
    <source>
        <dbReference type="Proteomes" id="UP000238137"/>
    </source>
</evidence>
<keyword evidence="9 11" id="KW-0378">Hydrolase</keyword>
<name>A0A3R7PQZ1_9RHOB</name>
<evidence type="ECO:0000256" key="7">
    <source>
        <dbReference type="ARBA" id="ARBA00022490"/>
    </source>
</evidence>
<dbReference type="InterPro" id="IPR029058">
    <property type="entry name" value="AB_hydrolase_fold"/>
</dbReference>
<dbReference type="PRINTS" id="PR00793">
    <property type="entry name" value="PROAMNOPTASE"/>
</dbReference>
<reference evidence="16" key="1">
    <citation type="submission" date="2018-05" db="EMBL/GenBank/DDBJ databases">
        <title>Reclassification of Methylarcula marina and Methylarcula terricola as Paracoccus methylarcula sp.nov., comb.nov. and Paracoccus terricola comb.nov.</title>
        <authorList>
            <person name="Shmareva M.N."/>
            <person name="Doronina N.V."/>
            <person name="Vasilenko O.V."/>
            <person name="Tarlachkov S.V."/>
            <person name="Trotsenko Y.A."/>
        </authorList>
    </citation>
    <scope>NUCLEOTIDE SEQUENCE [LARGE SCALE GENOMIC DNA]</scope>
    <source>
        <strain evidence="16">VKM B-2159</strain>
    </source>
</reference>
<dbReference type="GO" id="GO:0005737">
    <property type="term" value="C:cytoplasm"/>
    <property type="evidence" value="ECO:0007669"/>
    <property type="project" value="UniProtKB-SubCell"/>
</dbReference>
<dbReference type="GO" id="GO:0004177">
    <property type="term" value="F:aminopeptidase activity"/>
    <property type="evidence" value="ECO:0007669"/>
    <property type="project" value="UniProtKB-UniRule"/>
</dbReference>
<protein>
    <recommendedName>
        <fullName evidence="5 11">Proline iminopeptidase</fullName>
        <shortName evidence="11">PIP</shortName>
        <ecNumber evidence="4 11">3.4.11.5</ecNumber>
    </recommendedName>
    <alternativeName>
        <fullName evidence="10 11">Prolyl aminopeptidase</fullName>
    </alternativeName>
</protein>
<dbReference type="PANTHER" id="PTHR43722:SF1">
    <property type="entry name" value="PROLINE IMINOPEPTIDASE"/>
    <property type="match status" value="1"/>
</dbReference>
<evidence type="ECO:0000256" key="14">
    <source>
        <dbReference type="SAM" id="MobiDB-lite"/>
    </source>
</evidence>
<dbReference type="InterPro" id="IPR000073">
    <property type="entry name" value="AB_hydrolase_1"/>
</dbReference>
<dbReference type="RefSeq" id="WP_106690217.1">
    <property type="nucleotide sequence ID" value="NZ_PXNQ02000002.1"/>
</dbReference>
<dbReference type="PIRSF" id="PIRSF006431">
    <property type="entry name" value="Pept_S33"/>
    <property type="match status" value="1"/>
</dbReference>
<keyword evidence="6 11" id="KW-0031">Aminopeptidase</keyword>
<comment type="similarity">
    <text evidence="3 11 13">Belongs to the peptidase S33 family.</text>
</comment>
<dbReference type="Pfam" id="PF00561">
    <property type="entry name" value="Abhydrolase_1"/>
    <property type="match status" value="1"/>
</dbReference>
<evidence type="ECO:0000256" key="10">
    <source>
        <dbReference type="ARBA" id="ARBA00029605"/>
    </source>
</evidence>
<evidence type="ECO:0000256" key="6">
    <source>
        <dbReference type="ARBA" id="ARBA00022438"/>
    </source>
</evidence>
<evidence type="ECO:0000256" key="3">
    <source>
        <dbReference type="ARBA" id="ARBA00010088"/>
    </source>
</evidence>
<evidence type="ECO:0000256" key="2">
    <source>
        <dbReference type="ARBA" id="ARBA00004496"/>
    </source>
</evidence>
<evidence type="ECO:0000256" key="5">
    <source>
        <dbReference type="ARBA" id="ARBA00021843"/>
    </source>
</evidence>
<evidence type="ECO:0000313" key="16">
    <source>
        <dbReference type="EMBL" id="RNF35613.1"/>
    </source>
</evidence>
<dbReference type="InterPro" id="IPR005944">
    <property type="entry name" value="Pro_iminopeptidase"/>
</dbReference>
<feature type="active site" description="Nucleophile" evidence="12">
    <location>
        <position position="121"/>
    </location>
</feature>
<dbReference type="AlphaFoldDB" id="A0A3R7PQZ1"/>